<evidence type="ECO:0000256" key="1">
    <source>
        <dbReference type="SAM" id="MobiDB-lite"/>
    </source>
</evidence>
<organism evidence="2 3">
    <name type="scientific">Lactarius akahatsu</name>
    <dbReference type="NCBI Taxonomy" id="416441"/>
    <lineage>
        <taxon>Eukaryota</taxon>
        <taxon>Fungi</taxon>
        <taxon>Dikarya</taxon>
        <taxon>Basidiomycota</taxon>
        <taxon>Agaricomycotina</taxon>
        <taxon>Agaricomycetes</taxon>
        <taxon>Russulales</taxon>
        <taxon>Russulaceae</taxon>
        <taxon>Lactarius</taxon>
    </lineage>
</organism>
<evidence type="ECO:0008006" key="4">
    <source>
        <dbReference type="Google" id="ProtNLM"/>
    </source>
</evidence>
<feature type="compositionally biased region" description="Polar residues" evidence="1">
    <location>
        <begin position="109"/>
        <end position="119"/>
    </location>
</feature>
<dbReference type="Proteomes" id="UP001201163">
    <property type="component" value="Unassembled WGS sequence"/>
</dbReference>
<dbReference type="AlphaFoldDB" id="A0AAD4L9T7"/>
<dbReference type="InterPro" id="IPR036020">
    <property type="entry name" value="WW_dom_sf"/>
</dbReference>
<evidence type="ECO:0000313" key="3">
    <source>
        <dbReference type="Proteomes" id="UP001201163"/>
    </source>
</evidence>
<proteinExistence type="predicted"/>
<sequence>MSAPPPSSPPTVNPDRRQLPDGWITRWDDNYHAYYVDTRAQPPRSSWAHPLGAAPSSPQPSTAYAPPSNPPPNRTYNSGGPSFPGQYVGPQQYSQTSPYPSGPGYQVGQPDQRNFQGVSPQPQGGYPQGYGYPAQQGWPQGGWQQAQQPVYAQPQQQPSRGSGRGGGMGMGGLALAAGGGLLGGALLANALEDHNRDEYNEGFQDGQDGDYEGGDF</sequence>
<feature type="compositionally biased region" description="Acidic residues" evidence="1">
    <location>
        <begin position="207"/>
        <end position="216"/>
    </location>
</feature>
<feature type="region of interest" description="Disordered" evidence="1">
    <location>
        <begin position="1"/>
        <end position="23"/>
    </location>
</feature>
<feature type="region of interest" description="Disordered" evidence="1">
    <location>
        <begin position="42"/>
        <end position="174"/>
    </location>
</feature>
<comment type="caution">
    <text evidence="2">The sequence shown here is derived from an EMBL/GenBank/DDBJ whole genome shotgun (WGS) entry which is preliminary data.</text>
</comment>
<feature type="compositionally biased region" description="Pro residues" evidence="1">
    <location>
        <begin position="1"/>
        <end position="12"/>
    </location>
</feature>
<feature type="region of interest" description="Disordered" evidence="1">
    <location>
        <begin position="197"/>
        <end position="216"/>
    </location>
</feature>
<feature type="compositionally biased region" description="Polar residues" evidence="1">
    <location>
        <begin position="89"/>
        <end position="99"/>
    </location>
</feature>
<reference evidence="2" key="1">
    <citation type="submission" date="2022-01" db="EMBL/GenBank/DDBJ databases">
        <title>Comparative genomics reveals a dynamic genome evolution in the ectomycorrhizal milk-cap (Lactarius) mushrooms.</title>
        <authorList>
            <consortium name="DOE Joint Genome Institute"/>
            <person name="Lebreton A."/>
            <person name="Tang N."/>
            <person name="Kuo A."/>
            <person name="LaButti K."/>
            <person name="Drula E."/>
            <person name="Barry K."/>
            <person name="Clum A."/>
            <person name="Lipzen A."/>
            <person name="Mousain D."/>
            <person name="Ng V."/>
            <person name="Wang R."/>
            <person name="Wang X."/>
            <person name="Dai Y."/>
            <person name="Henrissat B."/>
            <person name="Grigoriev I.V."/>
            <person name="Guerin-Laguette A."/>
            <person name="Yu F."/>
            <person name="Martin F.M."/>
        </authorList>
    </citation>
    <scope>NUCLEOTIDE SEQUENCE</scope>
    <source>
        <strain evidence="2">QP</strain>
    </source>
</reference>
<feature type="compositionally biased region" description="Gly residues" evidence="1">
    <location>
        <begin position="162"/>
        <end position="174"/>
    </location>
</feature>
<dbReference type="Gene3D" id="2.20.70.10">
    <property type="match status" value="1"/>
</dbReference>
<keyword evidence="3" id="KW-1185">Reference proteome</keyword>
<accession>A0AAD4L9T7</accession>
<feature type="compositionally biased region" description="Low complexity" evidence="1">
    <location>
        <begin position="120"/>
        <end position="161"/>
    </location>
</feature>
<dbReference type="EMBL" id="JAKELL010000059">
    <property type="protein sequence ID" value="KAH8985887.1"/>
    <property type="molecule type" value="Genomic_DNA"/>
</dbReference>
<dbReference type="SUPFAM" id="SSF51045">
    <property type="entry name" value="WW domain"/>
    <property type="match status" value="1"/>
</dbReference>
<evidence type="ECO:0000313" key="2">
    <source>
        <dbReference type="EMBL" id="KAH8985887.1"/>
    </source>
</evidence>
<name>A0AAD4L9T7_9AGAM</name>
<protein>
    <recommendedName>
        <fullName evidence="4">WW domain-containing protein</fullName>
    </recommendedName>
</protein>
<gene>
    <name evidence="2" type="ORF">EDB92DRAFT_1298843</name>
</gene>